<dbReference type="EMBL" id="VCGU01000010">
    <property type="protein sequence ID" value="TRY69195.1"/>
    <property type="molecule type" value="Genomic_DNA"/>
</dbReference>
<feature type="compositionally biased region" description="Polar residues" evidence="2">
    <location>
        <begin position="488"/>
        <end position="501"/>
    </location>
</feature>
<dbReference type="AlphaFoldDB" id="A0A553NUU0"/>
<sequence length="853" mass="93922">MTGSFINLRCQMSLSRGLSTDLLSQSLKGRTSSQFRSTRVVRSQFLSRSVGEEDEDDNFDGDSIMDLKKQLALTKHELNMSKLTRSISTSGHCNGDLSHVGPGSPYRTSSGSLNGLGSRPSLNKELMQKLRSMTETIKMLSQENSSLRTENEELRDDMLVDNTPTPSMPPDNHVPQSSEIIAPKMDSQKNNDYDDLSKPQLISLILSYDAKVKALTTEVAELARCRDEVHTKSAEKDKYKALARRLKEERNQYKESLDDKLNEQSELKDEMEKMSELIGDLRENCQQLRDELLLCRSNSQSKDYPSEFISVGTQVRFPEQKSRASSLSNMKKGSAPSLESVRRAKAVYGPAKATASSAGKTRSSVSNSTSSSIVSLRDDPKQKPSPRGSPIKKPQMSGVRSPAHGVRGTPSKSGGPRIAKPVVKPSPVQMSSPSKKPLSSRSSSPLTPPKSITSNTSSGKPSPLHQGSSPARISRIPQPSPSRIPSATRYQSPSHIRQLTQHHSRAELTPSPPPPPPPSQIPEHEEATPSPPKTPVEPHSGPGPYPSTACFTNDDIEDELDSSVLRIEADGKIQMEIKSSDNSLRSRSPVLPKGQDKGDSHAGEGSSSNESNADENDEPSADDEGSRDGDHTEDKDLGGVDTPRTSRRRSEGGSLAARRVQRTWKHFYEELEERREQNPDLSLSKLAETTLSSHQGQTEESMKSLITTSSPRDLDRKYSLPSNINESVRANDDLDDAINGIECAIQGHQNRSKSLSTIKQGLKIHIARPWLKKKPAVVEESSEEEIDRVCGSIQSVIRAHDRRQKILQRLEADKDMFVSGKVDALKAKFNERRAKTAAERSDGVTDDDEDVVY</sequence>
<evidence type="ECO:0000313" key="4">
    <source>
        <dbReference type="Proteomes" id="UP000318571"/>
    </source>
</evidence>
<comment type="caution">
    <text evidence="3">The sequence shown here is derived from an EMBL/GenBank/DDBJ whole genome shotgun (WGS) entry which is preliminary data.</text>
</comment>
<feature type="region of interest" description="Disordered" evidence="2">
    <location>
        <begin position="86"/>
        <end position="120"/>
    </location>
</feature>
<feature type="region of interest" description="Disordered" evidence="2">
    <location>
        <begin position="672"/>
        <end position="720"/>
    </location>
</feature>
<feature type="compositionally biased region" description="Basic and acidic residues" evidence="2">
    <location>
        <begin position="624"/>
        <end position="638"/>
    </location>
</feature>
<evidence type="ECO:0000256" key="2">
    <source>
        <dbReference type="SAM" id="MobiDB-lite"/>
    </source>
</evidence>
<keyword evidence="1" id="KW-0175">Coiled coil</keyword>
<protein>
    <submittedName>
        <fullName evidence="3">Uncharacterized protein</fullName>
    </submittedName>
</protein>
<feature type="coiled-coil region" evidence="1">
    <location>
        <begin position="123"/>
        <end position="157"/>
    </location>
</feature>
<feature type="compositionally biased region" description="Low complexity" evidence="2">
    <location>
        <begin position="468"/>
        <end position="487"/>
    </location>
</feature>
<reference evidence="3 4" key="1">
    <citation type="journal article" date="2018" name="Nat. Ecol. Evol.">
        <title>Genomic signatures of mitonuclear coevolution across populations of Tigriopus californicus.</title>
        <authorList>
            <person name="Barreto F.S."/>
            <person name="Watson E.T."/>
            <person name="Lima T.G."/>
            <person name="Willett C.S."/>
            <person name="Edmands S."/>
            <person name="Li W."/>
            <person name="Burton R.S."/>
        </authorList>
    </citation>
    <scope>NUCLEOTIDE SEQUENCE [LARGE SCALE GENOMIC DNA]</scope>
    <source>
        <strain evidence="3 4">San Diego</strain>
    </source>
</reference>
<evidence type="ECO:0000256" key="1">
    <source>
        <dbReference type="SAM" id="Coils"/>
    </source>
</evidence>
<gene>
    <name evidence="3" type="ORF">TCAL_16513</name>
</gene>
<feature type="region of interest" description="Disordered" evidence="2">
    <location>
        <begin position="318"/>
        <end position="660"/>
    </location>
</feature>
<name>A0A553NUU0_TIGCA</name>
<proteinExistence type="predicted"/>
<feature type="compositionally biased region" description="Low complexity" evidence="2">
    <location>
        <begin position="431"/>
        <end position="451"/>
    </location>
</feature>
<feature type="compositionally biased region" description="Basic and acidic residues" evidence="2">
    <location>
        <begin position="567"/>
        <end position="579"/>
    </location>
</feature>
<feature type="compositionally biased region" description="Acidic residues" evidence="2">
    <location>
        <begin position="612"/>
        <end position="623"/>
    </location>
</feature>
<feature type="compositionally biased region" description="Pro residues" evidence="2">
    <location>
        <begin position="529"/>
        <end position="545"/>
    </location>
</feature>
<evidence type="ECO:0000313" key="3">
    <source>
        <dbReference type="EMBL" id="TRY69195.1"/>
    </source>
</evidence>
<accession>A0A553NUU0</accession>
<dbReference type="Proteomes" id="UP000318571">
    <property type="component" value="Chromosome 1"/>
</dbReference>
<dbReference type="OMA" id="XASPRIN"/>
<feature type="compositionally biased region" description="Polar residues" evidence="2">
    <location>
        <begin position="106"/>
        <end position="115"/>
    </location>
</feature>
<keyword evidence="4" id="KW-1185">Reference proteome</keyword>
<organism evidence="3 4">
    <name type="scientific">Tigriopus californicus</name>
    <name type="common">Marine copepod</name>
    <dbReference type="NCBI Taxonomy" id="6832"/>
    <lineage>
        <taxon>Eukaryota</taxon>
        <taxon>Metazoa</taxon>
        <taxon>Ecdysozoa</taxon>
        <taxon>Arthropoda</taxon>
        <taxon>Crustacea</taxon>
        <taxon>Multicrustacea</taxon>
        <taxon>Hexanauplia</taxon>
        <taxon>Copepoda</taxon>
        <taxon>Harpacticoida</taxon>
        <taxon>Harpacticidae</taxon>
        <taxon>Tigriopus</taxon>
    </lineage>
</organism>
<feature type="compositionally biased region" description="Low complexity" evidence="2">
    <location>
        <begin position="363"/>
        <end position="375"/>
    </location>
</feature>
<feature type="coiled-coil region" evidence="1">
    <location>
        <begin position="229"/>
        <end position="291"/>
    </location>
</feature>
<feature type="compositionally biased region" description="Pro residues" evidence="2">
    <location>
        <begin position="510"/>
        <end position="520"/>
    </location>
</feature>
<feature type="compositionally biased region" description="Polar residues" evidence="2">
    <location>
        <begin position="687"/>
        <end position="711"/>
    </location>
</feature>